<dbReference type="AlphaFoldDB" id="A0A834FZB4"/>
<dbReference type="PANTHER" id="PTHR34554">
    <property type="entry name" value="RGS1-HXK1-INTERACTING PROTEIN 1"/>
    <property type="match status" value="1"/>
</dbReference>
<feature type="region of interest" description="Disordered" evidence="1">
    <location>
        <begin position="1"/>
        <end position="49"/>
    </location>
</feature>
<keyword evidence="2" id="KW-0812">Transmembrane</keyword>
<keyword evidence="2" id="KW-1133">Transmembrane helix</keyword>
<gene>
    <name evidence="3" type="ORF">RHSIM_Rhsim13G0234800</name>
</gene>
<evidence type="ECO:0000313" key="4">
    <source>
        <dbReference type="Proteomes" id="UP000626092"/>
    </source>
</evidence>
<feature type="transmembrane region" description="Helical" evidence="2">
    <location>
        <begin position="244"/>
        <end position="261"/>
    </location>
</feature>
<dbReference type="InterPro" id="IPR053284">
    <property type="entry name" value="RGS1-HXK1_interactor"/>
</dbReference>
<proteinExistence type="predicted"/>
<comment type="caution">
    <text evidence="3">The sequence shown here is derived from an EMBL/GenBank/DDBJ whole genome shotgun (WGS) entry which is preliminary data.</text>
</comment>
<dbReference type="EMBL" id="WJXA01000013">
    <property type="protein sequence ID" value="KAF7120305.1"/>
    <property type="molecule type" value="Genomic_DNA"/>
</dbReference>
<dbReference type="OrthoDB" id="1914410at2759"/>
<accession>A0A834FZB4</accession>
<evidence type="ECO:0000256" key="2">
    <source>
        <dbReference type="SAM" id="Phobius"/>
    </source>
</evidence>
<evidence type="ECO:0000256" key="1">
    <source>
        <dbReference type="SAM" id="MobiDB-lite"/>
    </source>
</evidence>
<evidence type="ECO:0000313" key="3">
    <source>
        <dbReference type="EMBL" id="KAF7120305.1"/>
    </source>
</evidence>
<feature type="transmembrane region" description="Helical" evidence="2">
    <location>
        <begin position="190"/>
        <end position="210"/>
    </location>
</feature>
<reference evidence="3" key="1">
    <citation type="submission" date="2019-11" db="EMBL/GenBank/DDBJ databases">
        <authorList>
            <person name="Liu Y."/>
            <person name="Hou J."/>
            <person name="Li T.-Q."/>
            <person name="Guan C.-H."/>
            <person name="Wu X."/>
            <person name="Wu H.-Z."/>
            <person name="Ling F."/>
            <person name="Zhang R."/>
            <person name="Shi X.-G."/>
            <person name="Ren J.-P."/>
            <person name="Chen E.-F."/>
            <person name="Sun J.-M."/>
        </authorList>
    </citation>
    <scope>NUCLEOTIDE SEQUENCE</scope>
    <source>
        <strain evidence="3">Adult_tree_wgs_1</strain>
        <tissue evidence="3">Leaves</tissue>
    </source>
</reference>
<feature type="compositionally biased region" description="Low complexity" evidence="1">
    <location>
        <begin position="7"/>
        <end position="23"/>
    </location>
</feature>
<keyword evidence="4" id="KW-1185">Reference proteome</keyword>
<sequence length="266" mass="29562">MGEEGSEASGIIGGESSLSSGSANRPPSEQEEPTHHQLQPQEEEEGISSTSWKSYISEDLPRTVVQSTDSALRSARSLQHTSQTHLRTLRVYNRSIQFSSDGSKYDREGRGYCIAMPDFTIQDRKVHTAAHRDTDTGNVCGSEEIKINPRQGDVTDTNLSWERGLERTGDSAGTVGSVELKTIPRQDTNIFCSFCIILVFFVFLKIQVVLQDFIPDIGSHYRTYEDAFFSRVKDGLMDAKEHPFVAGGVAVTTSLLLMRGMRSQIY</sequence>
<name>A0A834FZB4_RHOSS</name>
<protein>
    <submittedName>
        <fullName evidence="3">Uncharacterized protein</fullName>
    </submittedName>
</protein>
<dbReference type="PANTHER" id="PTHR34554:SF2">
    <property type="entry name" value="RGS1-HXK1-INTERACTING PROTEIN 1"/>
    <property type="match status" value="1"/>
</dbReference>
<organism evidence="3 4">
    <name type="scientific">Rhododendron simsii</name>
    <name type="common">Sims's rhododendron</name>
    <dbReference type="NCBI Taxonomy" id="118357"/>
    <lineage>
        <taxon>Eukaryota</taxon>
        <taxon>Viridiplantae</taxon>
        <taxon>Streptophyta</taxon>
        <taxon>Embryophyta</taxon>
        <taxon>Tracheophyta</taxon>
        <taxon>Spermatophyta</taxon>
        <taxon>Magnoliopsida</taxon>
        <taxon>eudicotyledons</taxon>
        <taxon>Gunneridae</taxon>
        <taxon>Pentapetalae</taxon>
        <taxon>asterids</taxon>
        <taxon>Ericales</taxon>
        <taxon>Ericaceae</taxon>
        <taxon>Ericoideae</taxon>
        <taxon>Rhodoreae</taxon>
        <taxon>Rhododendron</taxon>
    </lineage>
</organism>
<keyword evidence="2" id="KW-0472">Membrane</keyword>
<dbReference type="Proteomes" id="UP000626092">
    <property type="component" value="Unassembled WGS sequence"/>
</dbReference>